<dbReference type="InterPro" id="IPR045569">
    <property type="entry name" value="Metalloprtase-TldD/E_C"/>
</dbReference>
<dbReference type="SUPFAM" id="SSF111283">
    <property type="entry name" value="Putative modulator of DNA gyrase, PmbA/TldD"/>
    <property type="match status" value="1"/>
</dbReference>
<evidence type="ECO:0000256" key="2">
    <source>
        <dbReference type="ARBA" id="ARBA00022670"/>
    </source>
</evidence>
<dbReference type="PANTHER" id="PTHR30624">
    <property type="entry name" value="UNCHARACTERIZED PROTEIN TLDD AND PMBA"/>
    <property type="match status" value="1"/>
</dbReference>
<dbReference type="AlphaFoldDB" id="A0A7W8HFH2"/>
<protein>
    <submittedName>
        <fullName evidence="7">Putative Zn-dependent protease</fullName>
    </submittedName>
</protein>
<gene>
    <name evidence="7" type="ORF">HNQ70_000952</name>
</gene>
<dbReference type="GO" id="GO:0008237">
    <property type="term" value="F:metallopeptidase activity"/>
    <property type="evidence" value="ECO:0007669"/>
    <property type="project" value="UniProtKB-KW"/>
</dbReference>
<evidence type="ECO:0000313" key="8">
    <source>
        <dbReference type="Proteomes" id="UP000532440"/>
    </source>
</evidence>
<dbReference type="InterPro" id="IPR051463">
    <property type="entry name" value="Peptidase_U62_metallo"/>
</dbReference>
<dbReference type="EMBL" id="JACHGB010000002">
    <property type="protein sequence ID" value="MBB5270948.1"/>
    <property type="molecule type" value="Genomic_DNA"/>
</dbReference>
<dbReference type="InterPro" id="IPR036059">
    <property type="entry name" value="TldD/PmbA_sf"/>
</dbReference>
<dbReference type="Pfam" id="PF01523">
    <property type="entry name" value="PmbA_TldD_1st"/>
    <property type="match status" value="1"/>
</dbReference>
<organism evidence="7 8">
    <name type="scientific">Quisquiliibacterium transsilvanicum</name>
    <dbReference type="NCBI Taxonomy" id="1549638"/>
    <lineage>
        <taxon>Bacteria</taxon>
        <taxon>Pseudomonadati</taxon>
        <taxon>Pseudomonadota</taxon>
        <taxon>Betaproteobacteria</taxon>
        <taxon>Burkholderiales</taxon>
        <taxon>Burkholderiaceae</taxon>
        <taxon>Quisquiliibacterium</taxon>
    </lineage>
</organism>
<evidence type="ECO:0000256" key="1">
    <source>
        <dbReference type="ARBA" id="ARBA00005836"/>
    </source>
</evidence>
<evidence type="ECO:0000313" key="7">
    <source>
        <dbReference type="EMBL" id="MBB5270948.1"/>
    </source>
</evidence>
<evidence type="ECO:0000259" key="5">
    <source>
        <dbReference type="Pfam" id="PF01523"/>
    </source>
</evidence>
<feature type="domain" description="Metalloprotease TldD/E C-terminal" evidence="6">
    <location>
        <begin position="235"/>
        <end position="483"/>
    </location>
</feature>
<dbReference type="Gene3D" id="3.30.2290.10">
    <property type="entry name" value="PmbA/TldD superfamily"/>
    <property type="match status" value="1"/>
</dbReference>
<evidence type="ECO:0000256" key="3">
    <source>
        <dbReference type="ARBA" id="ARBA00022801"/>
    </source>
</evidence>
<dbReference type="InterPro" id="IPR002510">
    <property type="entry name" value="Metalloprtase-TldD/E_N"/>
</dbReference>
<dbReference type="GO" id="GO:0005829">
    <property type="term" value="C:cytosol"/>
    <property type="evidence" value="ECO:0007669"/>
    <property type="project" value="TreeGrafter"/>
</dbReference>
<sequence>MPNSLAGFDAAVAALRAPPGVALSVRLVEEESRTLSVLRGVLQPLASVVDCGAMVTAWLPGGTGYCATADLRAASLQAATDRAVEWARVSARSGLLDGIPLPRPEAAGLRRAPPGYEPLPPDGDLAALLHDEAAALRCDERIVHWCATLRIARSRHRLHFDGSLVAEQESMHVEPNLEATAASSGRAQTRTLAGHYNGFCQQGGFEVIRSSGLPGGGRRVGDEALQLLAAPNCPSGRMSLLLMPDQMMLQIHESIGHPLELDRILGDERNFAGGSFVTPAMFGSYRYGSELLNVSVDPARESSFAGCAADDEGMQARRVMLIEHGLLLRPLGGALSQARARAEGFALDAAGTARASGWHRAPIDRMANLDVEPGDTPLAEMIAGVERGVLMRTNASWSIDDSRNKFQFGCEWGQLIEDGRLGAAVRNPNYRGVSATFWRSLSRVGDRDSFEVMGTPYCGKGEPGQIVRVGHSAPACLFDGVEVFGAEG</sequence>
<evidence type="ECO:0000256" key="4">
    <source>
        <dbReference type="ARBA" id="ARBA00023049"/>
    </source>
</evidence>
<comment type="similarity">
    <text evidence="1">Belongs to the peptidase U62 family.</text>
</comment>
<dbReference type="PANTHER" id="PTHR30624:SF10">
    <property type="entry name" value="CONSERVED PROTEIN"/>
    <property type="match status" value="1"/>
</dbReference>
<keyword evidence="3" id="KW-0378">Hydrolase</keyword>
<keyword evidence="4" id="KW-0482">Metalloprotease</keyword>
<comment type="caution">
    <text evidence="7">The sequence shown here is derived from an EMBL/GenBank/DDBJ whole genome shotgun (WGS) entry which is preliminary data.</text>
</comment>
<dbReference type="Pfam" id="PF19289">
    <property type="entry name" value="PmbA_TldD_3rd"/>
    <property type="match status" value="1"/>
</dbReference>
<evidence type="ECO:0000259" key="6">
    <source>
        <dbReference type="Pfam" id="PF19289"/>
    </source>
</evidence>
<feature type="domain" description="Metalloprotease TldD/E N-terminal" evidence="5">
    <location>
        <begin position="25"/>
        <end position="87"/>
    </location>
</feature>
<dbReference type="GO" id="GO:0006508">
    <property type="term" value="P:proteolysis"/>
    <property type="evidence" value="ECO:0007669"/>
    <property type="project" value="UniProtKB-KW"/>
</dbReference>
<keyword evidence="8" id="KW-1185">Reference proteome</keyword>
<proteinExistence type="inferred from homology"/>
<accession>A0A7W8HFH2</accession>
<name>A0A7W8HFH2_9BURK</name>
<keyword evidence="2 7" id="KW-0645">Protease</keyword>
<dbReference type="InterPro" id="IPR035068">
    <property type="entry name" value="TldD/PmbA_N"/>
</dbReference>
<dbReference type="Proteomes" id="UP000532440">
    <property type="component" value="Unassembled WGS sequence"/>
</dbReference>
<reference evidence="7 8" key="1">
    <citation type="submission" date="2020-08" db="EMBL/GenBank/DDBJ databases">
        <title>Genomic Encyclopedia of Type Strains, Phase IV (KMG-IV): sequencing the most valuable type-strain genomes for metagenomic binning, comparative biology and taxonomic classification.</title>
        <authorList>
            <person name="Goeker M."/>
        </authorList>
    </citation>
    <scope>NUCLEOTIDE SEQUENCE [LARGE SCALE GENOMIC DNA]</scope>
    <source>
        <strain evidence="7 8">DSM 29781</strain>
    </source>
</reference>